<feature type="region of interest" description="Disordered" evidence="1">
    <location>
        <begin position="1"/>
        <end position="20"/>
    </location>
</feature>
<keyword evidence="3" id="KW-1185">Reference proteome</keyword>
<dbReference type="EMBL" id="LVLJ01001372">
    <property type="protein sequence ID" value="OAE30010.1"/>
    <property type="molecule type" value="Genomic_DNA"/>
</dbReference>
<dbReference type="Proteomes" id="UP000077202">
    <property type="component" value="Unassembled WGS sequence"/>
</dbReference>
<evidence type="ECO:0000256" key="1">
    <source>
        <dbReference type="SAM" id="MobiDB-lite"/>
    </source>
</evidence>
<sequence length="200" mass="22443">MGWNGAAGIGLEDGGGGGGREEEKKAYIYVWGTQRRGWDGCIAPAKSSLAQERKVAWPPAGRPGAEAFQVEAVERFKTGRLCGGRRFNFQLITLNWTVIAIWPAPPYKLGPEVSQASRRTKWRDSRKVHKHEKPEAVLDCHWRNRWTELLAVARNSSFQRKERGKEVARAISSCDSKGKIFNLRLSDQLIDGKFLLSYSG</sequence>
<protein>
    <submittedName>
        <fullName evidence="2">Uncharacterized protein</fullName>
    </submittedName>
</protein>
<accession>A0A176WA72</accession>
<comment type="caution">
    <text evidence="2">The sequence shown here is derived from an EMBL/GenBank/DDBJ whole genome shotgun (WGS) entry which is preliminary data.</text>
</comment>
<gene>
    <name evidence="2" type="ORF">AXG93_3893s1180</name>
</gene>
<dbReference type="AlphaFoldDB" id="A0A176WA72"/>
<reference evidence="2" key="1">
    <citation type="submission" date="2016-03" db="EMBL/GenBank/DDBJ databases">
        <title>Mechanisms controlling the formation of the plant cell surface in tip-growing cells are functionally conserved among land plants.</title>
        <authorList>
            <person name="Honkanen S."/>
            <person name="Jones V.A."/>
            <person name="Morieri G."/>
            <person name="Champion C."/>
            <person name="Hetherington A.J."/>
            <person name="Kelly S."/>
            <person name="Saint-Marcoux D."/>
            <person name="Proust H."/>
            <person name="Prescott H."/>
            <person name="Dolan L."/>
        </authorList>
    </citation>
    <scope>NUCLEOTIDE SEQUENCE [LARGE SCALE GENOMIC DNA]</scope>
    <source>
        <tissue evidence="2">Whole gametophyte</tissue>
    </source>
</reference>
<feature type="compositionally biased region" description="Gly residues" evidence="1">
    <location>
        <begin position="1"/>
        <end position="18"/>
    </location>
</feature>
<evidence type="ECO:0000313" key="3">
    <source>
        <dbReference type="Proteomes" id="UP000077202"/>
    </source>
</evidence>
<evidence type="ECO:0000313" key="2">
    <source>
        <dbReference type="EMBL" id="OAE30010.1"/>
    </source>
</evidence>
<name>A0A176WA72_MARPO</name>
<proteinExistence type="predicted"/>
<organism evidence="2 3">
    <name type="scientific">Marchantia polymorpha subsp. ruderalis</name>
    <dbReference type="NCBI Taxonomy" id="1480154"/>
    <lineage>
        <taxon>Eukaryota</taxon>
        <taxon>Viridiplantae</taxon>
        <taxon>Streptophyta</taxon>
        <taxon>Embryophyta</taxon>
        <taxon>Marchantiophyta</taxon>
        <taxon>Marchantiopsida</taxon>
        <taxon>Marchantiidae</taxon>
        <taxon>Marchantiales</taxon>
        <taxon>Marchantiaceae</taxon>
        <taxon>Marchantia</taxon>
    </lineage>
</organism>